<evidence type="ECO:0000313" key="8">
    <source>
        <dbReference type="Proteomes" id="UP001470230"/>
    </source>
</evidence>
<dbReference type="Gene3D" id="1.10.510.10">
    <property type="entry name" value="Transferase(Phosphotransferase) domain 1"/>
    <property type="match status" value="1"/>
</dbReference>
<dbReference type="SUPFAM" id="SSF56112">
    <property type="entry name" value="Protein kinase-like (PK-like)"/>
    <property type="match status" value="1"/>
</dbReference>
<keyword evidence="1" id="KW-0723">Serine/threonine-protein kinase</keyword>
<dbReference type="InterPro" id="IPR043129">
    <property type="entry name" value="ATPase_NBD"/>
</dbReference>
<evidence type="ECO:0000256" key="5">
    <source>
        <dbReference type="RuleBase" id="RU000487"/>
    </source>
</evidence>
<dbReference type="InterPro" id="IPR001245">
    <property type="entry name" value="Ser-Thr/Tyr_kinase_cat_dom"/>
</dbReference>
<dbReference type="PANTHER" id="PTHR44329:SF140">
    <property type="entry name" value="INACTIVE PROTEIN TYROSINE KINASE PTKL"/>
    <property type="match status" value="1"/>
</dbReference>
<keyword evidence="2 4" id="KW-0547">Nucleotide-binding</keyword>
<dbReference type="PROSITE" id="PS50011">
    <property type="entry name" value="PROTEIN_KINASE_DOM"/>
    <property type="match status" value="1"/>
</dbReference>
<dbReference type="InterPro" id="IPR004000">
    <property type="entry name" value="Actin"/>
</dbReference>
<reference evidence="7 8" key="1">
    <citation type="submission" date="2024-04" db="EMBL/GenBank/DDBJ databases">
        <title>Tritrichomonas musculus Genome.</title>
        <authorList>
            <person name="Alves-Ferreira E."/>
            <person name="Grigg M."/>
            <person name="Lorenzi H."/>
            <person name="Galac M."/>
        </authorList>
    </citation>
    <scope>NUCLEOTIDE SEQUENCE [LARGE SCALE GENOMIC DNA]</scope>
    <source>
        <strain evidence="7 8">EAF2021</strain>
    </source>
</reference>
<name>A0ABR2K6B2_9EUKA</name>
<evidence type="ECO:0000256" key="1">
    <source>
        <dbReference type="ARBA" id="ARBA00022527"/>
    </source>
</evidence>
<dbReference type="Gene3D" id="3.90.640.10">
    <property type="entry name" value="Actin, Chain A, domain 4"/>
    <property type="match status" value="1"/>
</dbReference>
<gene>
    <name evidence="7" type="ORF">M9Y10_042127</name>
</gene>
<dbReference type="InterPro" id="IPR008271">
    <property type="entry name" value="Ser/Thr_kinase_AS"/>
</dbReference>
<accession>A0ABR2K6B2</accession>
<evidence type="ECO:0000256" key="2">
    <source>
        <dbReference type="ARBA" id="ARBA00022741"/>
    </source>
</evidence>
<keyword evidence="8" id="KW-1185">Reference proteome</keyword>
<dbReference type="Pfam" id="PF00069">
    <property type="entry name" value="Pkinase"/>
    <property type="match status" value="1"/>
</dbReference>
<keyword evidence="1" id="KW-0808">Transferase</keyword>
<dbReference type="PROSITE" id="PS00107">
    <property type="entry name" value="PROTEIN_KINASE_ATP"/>
    <property type="match status" value="1"/>
</dbReference>
<evidence type="ECO:0000313" key="7">
    <source>
        <dbReference type="EMBL" id="KAK8886661.1"/>
    </source>
</evidence>
<comment type="similarity">
    <text evidence="5">Belongs to the actin family.</text>
</comment>
<dbReference type="InterPro" id="IPR000719">
    <property type="entry name" value="Prot_kinase_dom"/>
</dbReference>
<dbReference type="InterPro" id="IPR011009">
    <property type="entry name" value="Kinase-like_dom_sf"/>
</dbReference>
<feature type="domain" description="Protein kinase" evidence="6">
    <location>
        <begin position="14"/>
        <end position="291"/>
    </location>
</feature>
<keyword evidence="3 4" id="KW-0067">ATP-binding</keyword>
<dbReference type="Gene3D" id="2.30.36.70">
    <property type="entry name" value="Actin, Chain A, domain 2"/>
    <property type="match status" value="1"/>
</dbReference>
<proteinExistence type="inferred from homology"/>
<protein>
    <submittedName>
        <fullName evidence="7">Actin- protein 3</fullName>
    </submittedName>
</protein>
<organism evidence="7 8">
    <name type="scientific">Tritrichomonas musculus</name>
    <dbReference type="NCBI Taxonomy" id="1915356"/>
    <lineage>
        <taxon>Eukaryota</taxon>
        <taxon>Metamonada</taxon>
        <taxon>Parabasalia</taxon>
        <taxon>Tritrichomonadida</taxon>
        <taxon>Tritrichomonadidae</taxon>
        <taxon>Tritrichomonas</taxon>
    </lineage>
</organism>
<dbReference type="SMART" id="SM00268">
    <property type="entry name" value="ACTIN"/>
    <property type="match status" value="1"/>
</dbReference>
<sequence length="839" mass="96484">MDDSTKKVISLDDFEMVRSIGSGAFSKVYLVKKKETNTYYAAKVLNTPIDEDSDGKQETLFIYREVKLVSSLNHPSILAFIGYSPTDFRSLPFPTLITEYAPNGTLREIIKLELSGLAPKGWDDTRKLINIYGIAVGLQYLHENEVIHRDLKPENILMDEYLFPKIADFGLSKLTNSINQSVNIQSQMGYKGTPLYMSPEILIEEEYSKEGDVYAFAIMTYEILTGKTPFMGLSLGQLIKKVAINAERPELTSDISPPYQELLQNCWSQNQSERPKFEDIVEALKTNQDFIADTIDESEYYNYIDYIEEHKSSFDINSSIHYKDLMKKKGKKTKIEQVSINDDTPQKVLETTDEIEQEDKQQKKTILETDSKDRDSFINQDLKSMTTVNIDLKELEEEYLSNAELNEAEITKRFNKINSSYKIYNPTIGSLNYDVFNNGTIVLDIGSCTTKIGFHYDSLPSVIPSVISNKCDIESEHWEMDQYDFYIGNEAIKNNKSLYKTEQIVKNGIVDWSNLEKFLEQCFFKYMQYDPEDHPIIVVLPNRSNIEYQSNISEILFETFNSPFLALRYPPMLAMASSWSAHSKSLTGCTVHFGENSTDVDILDEGYQIYDASQSIPIGGNTLTRFIVDALKDREKTIPSKDLFQTAINIKERYCRIGRYLSPTFKMFDSKRDQFIVNYTGVSTETGKQFTCEVGYERFLTPYLYIKPEISNNNNVVYSLPELIFSAIHKAPYFDRIKMYKNIVFYGGSSKIKGLASVIQNELQELVDQEAKQMAKKFSALAYRYIEPALNKVNVVEFKRQHIAEWYGASMYASTYGFSDLCISRYAYFEKNCDIRAFF</sequence>
<dbReference type="PROSITE" id="PS00108">
    <property type="entry name" value="PROTEIN_KINASE_ST"/>
    <property type="match status" value="1"/>
</dbReference>
<evidence type="ECO:0000259" key="6">
    <source>
        <dbReference type="PROSITE" id="PS50011"/>
    </source>
</evidence>
<feature type="binding site" evidence="4">
    <location>
        <position position="43"/>
    </location>
    <ligand>
        <name>ATP</name>
        <dbReference type="ChEBI" id="CHEBI:30616"/>
    </ligand>
</feature>
<keyword evidence="1" id="KW-0418">Kinase</keyword>
<dbReference type="Pfam" id="PF00022">
    <property type="entry name" value="Actin"/>
    <property type="match status" value="1"/>
</dbReference>
<dbReference type="PANTHER" id="PTHR44329">
    <property type="entry name" value="SERINE/THREONINE-PROTEIN KINASE TNNI3K-RELATED"/>
    <property type="match status" value="1"/>
</dbReference>
<dbReference type="SUPFAM" id="SSF53067">
    <property type="entry name" value="Actin-like ATPase domain"/>
    <property type="match status" value="2"/>
</dbReference>
<dbReference type="PRINTS" id="PR00109">
    <property type="entry name" value="TYRKINASE"/>
</dbReference>
<dbReference type="Proteomes" id="UP001470230">
    <property type="component" value="Unassembled WGS sequence"/>
</dbReference>
<evidence type="ECO:0000256" key="4">
    <source>
        <dbReference type="PROSITE-ProRule" id="PRU10141"/>
    </source>
</evidence>
<dbReference type="SMART" id="SM00220">
    <property type="entry name" value="S_TKc"/>
    <property type="match status" value="1"/>
</dbReference>
<dbReference type="Gene3D" id="3.30.420.40">
    <property type="match status" value="2"/>
</dbReference>
<dbReference type="EMBL" id="JAPFFF010000007">
    <property type="protein sequence ID" value="KAK8886661.1"/>
    <property type="molecule type" value="Genomic_DNA"/>
</dbReference>
<evidence type="ECO:0000256" key="3">
    <source>
        <dbReference type="ARBA" id="ARBA00022840"/>
    </source>
</evidence>
<dbReference type="InterPro" id="IPR017441">
    <property type="entry name" value="Protein_kinase_ATP_BS"/>
</dbReference>
<dbReference type="InterPro" id="IPR051681">
    <property type="entry name" value="Ser/Thr_Kinases-Pseudokinases"/>
</dbReference>
<comment type="caution">
    <text evidence="7">The sequence shown here is derived from an EMBL/GenBank/DDBJ whole genome shotgun (WGS) entry which is preliminary data.</text>
</comment>